<evidence type="ECO:0000256" key="1">
    <source>
        <dbReference type="ARBA" id="ARBA00007905"/>
    </source>
</evidence>
<evidence type="ECO:0000256" key="3">
    <source>
        <dbReference type="ARBA" id="ARBA00023002"/>
    </source>
</evidence>
<dbReference type="PRINTS" id="PR00069">
    <property type="entry name" value="ALDKETRDTASE"/>
</dbReference>
<feature type="active site" description="Proton donor" evidence="4">
    <location>
        <position position="49"/>
    </location>
</feature>
<dbReference type="PROSITE" id="PS00063">
    <property type="entry name" value="ALDOKETO_REDUCTASE_3"/>
    <property type="match status" value="1"/>
</dbReference>
<keyword evidence="9" id="KW-1185">Reference proteome</keyword>
<dbReference type="InterPro" id="IPR036812">
    <property type="entry name" value="NAD(P)_OxRdtase_dom_sf"/>
</dbReference>
<dbReference type="GO" id="GO:0016616">
    <property type="term" value="F:oxidoreductase activity, acting on the CH-OH group of donors, NAD or NADP as acceptor"/>
    <property type="evidence" value="ECO:0007669"/>
    <property type="project" value="UniProtKB-ARBA"/>
</dbReference>
<feature type="domain" description="NADP-dependent oxidoreductase" evidence="7">
    <location>
        <begin position="22"/>
        <end position="257"/>
    </location>
</feature>
<sequence>MYDIELNNGVKMPVLGLGIYKMTDEGEMKDAVQHALAAGYRSFDTAQMYGNEGMLGNVLEKTDISRENLFLTSKVDTGNMGYEKTRASFTRSLEDLKTDYLDLFLVHWPGQKKQRLLDTWSAMEELYFQGKIRAIGVCNCQIRHLEWILENSRVTPAVNQVERNPLMNDEELFLWCREKGIQMEAWRPLLKGNVDLPEISELAGKYGKTPAQILLRWEIQSGYIVIPKSVHQERIFENADIFDFELDEADMSQLSSMNTGKHSSHDPESYDF</sequence>
<feature type="site" description="Lowers pKa of active site Tyr" evidence="6">
    <location>
        <position position="74"/>
    </location>
</feature>
<dbReference type="PIRSF" id="PIRSF000097">
    <property type="entry name" value="AKR"/>
    <property type="match status" value="1"/>
</dbReference>
<evidence type="ECO:0000256" key="5">
    <source>
        <dbReference type="PIRSR" id="PIRSR000097-2"/>
    </source>
</evidence>
<dbReference type="FunFam" id="3.20.20.100:FF:000015">
    <property type="entry name" value="Oxidoreductase, aldo/keto reductase family"/>
    <property type="match status" value="1"/>
</dbReference>
<evidence type="ECO:0000256" key="2">
    <source>
        <dbReference type="ARBA" id="ARBA00022857"/>
    </source>
</evidence>
<organism evidence="8 9">
    <name type="scientific">Zhenpiania hominis</name>
    <dbReference type="NCBI Taxonomy" id="2763644"/>
    <lineage>
        <taxon>Bacteria</taxon>
        <taxon>Bacillati</taxon>
        <taxon>Bacillota</taxon>
        <taxon>Clostridia</taxon>
        <taxon>Peptostreptococcales</taxon>
        <taxon>Anaerovoracaceae</taxon>
        <taxon>Zhenpiania</taxon>
    </lineage>
</organism>
<dbReference type="RefSeq" id="WP_187301689.1">
    <property type="nucleotide sequence ID" value="NZ_JACRYT010000001.1"/>
</dbReference>
<dbReference type="EMBL" id="JACRYT010000001">
    <property type="protein sequence ID" value="MBC6678515.1"/>
    <property type="molecule type" value="Genomic_DNA"/>
</dbReference>
<evidence type="ECO:0000256" key="6">
    <source>
        <dbReference type="PIRSR" id="PIRSR000097-3"/>
    </source>
</evidence>
<keyword evidence="3" id="KW-0560">Oxidoreductase</keyword>
<feature type="binding site" evidence="5">
    <location>
        <position position="107"/>
    </location>
    <ligand>
        <name>substrate</name>
    </ligand>
</feature>
<gene>
    <name evidence="8" type="ORF">H9L42_01560</name>
</gene>
<evidence type="ECO:0000256" key="4">
    <source>
        <dbReference type="PIRSR" id="PIRSR000097-1"/>
    </source>
</evidence>
<evidence type="ECO:0000259" key="7">
    <source>
        <dbReference type="Pfam" id="PF00248"/>
    </source>
</evidence>
<dbReference type="Proteomes" id="UP000602647">
    <property type="component" value="Unassembled WGS sequence"/>
</dbReference>
<dbReference type="SUPFAM" id="SSF51430">
    <property type="entry name" value="NAD(P)-linked oxidoreductase"/>
    <property type="match status" value="1"/>
</dbReference>
<dbReference type="PANTHER" id="PTHR43827">
    <property type="entry name" value="2,5-DIKETO-D-GLUCONIC ACID REDUCTASE"/>
    <property type="match status" value="1"/>
</dbReference>
<comment type="caution">
    <text evidence="8">The sequence shown here is derived from an EMBL/GenBank/DDBJ whole genome shotgun (WGS) entry which is preliminary data.</text>
</comment>
<keyword evidence="2" id="KW-0521">NADP</keyword>
<reference evidence="8" key="1">
    <citation type="submission" date="2020-08" db="EMBL/GenBank/DDBJ databases">
        <title>Genome public.</title>
        <authorList>
            <person name="Liu C."/>
            <person name="Sun Q."/>
        </authorList>
    </citation>
    <scope>NUCLEOTIDE SEQUENCE</scope>
    <source>
        <strain evidence="8">BX12</strain>
    </source>
</reference>
<dbReference type="Gene3D" id="3.20.20.100">
    <property type="entry name" value="NADP-dependent oxidoreductase domain"/>
    <property type="match status" value="1"/>
</dbReference>
<comment type="similarity">
    <text evidence="1">Belongs to the aldo/keto reductase family.</text>
</comment>
<proteinExistence type="inferred from homology"/>
<evidence type="ECO:0000313" key="9">
    <source>
        <dbReference type="Proteomes" id="UP000602647"/>
    </source>
</evidence>
<name>A0A923NKY0_9FIRM</name>
<dbReference type="InterPro" id="IPR023210">
    <property type="entry name" value="NADP_OxRdtase_dom"/>
</dbReference>
<accession>A0A923NKY0</accession>
<dbReference type="Pfam" id="PF00248">
    <property type="entry name" value="Aldo_ket_red"/>
    <property type="match status" value="1"/>
</dbReference>
<dbReference type="CDD" id="cd19071">
    <property type="entry name" value="AKR_AKR1-5-like"/>
    <property type="match status" value="1"/>
</dbReference>
<dbReference type="InterPro" id="IPR018170">
    <property type="entry name" value="Aldo/ket_reductase_CS"/>
</dbReference>
<dbReference type="PROSITE" id="PS00798">
    <property type="entry name" value="ALDOKETO_REDUCTASE_1"/>
    <property type="match status" value="1"/>
</dbReference>
<dbReference type="PANTHER" id="PTHR43827:SF3">
    <property type="entry name" value="NADP-DEPENDENT OXIDOREDUCTASE DOMAIN-CONTAINING PROTEIN"/>
    <property type="match status" value="1"/>
</dbReference>
<protein>
    <submittedName>
        <fullName evidence="8">Aldo/keto reductase</fullName>
    </submittedName>
</protein>
<dbReference type="AlphaFoldDB" id="A0A923NKY0"/>
<dbReference type="InterPro" id="IPR020471">
    <property type="entry name" value="AKR"/>
</dbReference>
<evidence type="ECO:0000313" key="8">
    <source>
        <dbReference type="EMBL" id="MBC6678515.1"/>
    </source>
</evidence>